<evidence type="ECO:0000256" key="3">
    <source>
        <dbReference type="ARBA" id="ARBA00022475"/>
    </source>
</evidence>
<dbReference type="InterPro" id="IPR051539">
    <property type="entry name" value="T4SS-coupling_protein"/>
</dbReference>
<feature type="transmembrane region" description="Helical" evidence="7">
    <location>
        <begin position="37"/>
        <end position="61"/>
    </location>
</feature>
<evidence type="ECO:0000313" key="8">
    <source>
        <dbReference type="EMBL" id="SEN51815.1"/>
    </source>
</evidence>
<keyword evidence="6 7" id="KW-0472">Membrane</keyword>
<evidence type="ECO:0000256" key="6">
    <source>
        <dbReference type="ARBA" id="ARBA00023136"/>
    </source>
</evidence>
<comment type="subcellular location">
    <subcellularLocation>
        <location evidence="1">Cell membrane</location>
        <topology evidence="1">Multi-pass membrane protein</topology>
    </subcellularLocation>
</comment>
<keyword evidence="3" id="KW-1003">Cell membrane</keyword>
<dbReference type="CDD" id="cd01127">
    <property type="entry name" value="TrwB_TraG_TraD_VirD4"/>
    <property type="match status" value="1"/>
</dbReference>
<comment type="similarity">
    <text evidence="2">Belongs to the VirD4/TraG family.</text>
</comment>
<accession>A0A1H8H6S1</accession>
<dbReference type="GO" id="GO:0005886">
    <property type="term" value="C:plasma membrane"/>
    <property type="evidence" value="ECO:0007669"/>
    <property type="project" value="UniProtKB-SubCell"/>
</dbReference>
<dbReference type="Proteomes" id="UP000199459">
    <property type="component" value="Unassembled WGS sequence"/>
</dbReference>
<dbReference type="SUPFAM" id="SSF52540">
    <property type="entry name" value="P-loop containing nucleoside triphosphate hydrolases"/>
    <property type="match status" value="1"/>
</dbReference>
<keyword evidence="4 7" id="KW-0812">Transmembrane</keyword>
<dbReference type="Gene3D" id="3.40.50.300">
    <property type="entry name" value="P-loop containing nucleotide triphosphate hydrolases"/>
    <property type="match status" value="1"/>
</dbReference>
<keyword evidence="5 7" id="KW-1133">Transmembrane helix</keyword>
<evidence type="ECO:0000313" key="9">
    <source>
        <dbReference type="Proteomes" id="UP000199459"/>
    </source>
</evidence>
<dbReference type="InterPro" id="IPR027417">
    <property type="entry name" value="P-loop_NTPase"/>
</dbReference>
<dbReference type="Pfam" id="PF02534">
    <property type="entry name" value="T4SS-DNA_transf"/>
    <property type="match status" value="1"/>
</dbReference>
<sequence length="545" mass="61074">MQQQSGQTNPLGLLILGCLYTWGAWETQHWLGSDLFIVPIFLALCAVFAFIRAVLYTLILIPKLIFRKRAMKPTDRTGSAAWASARDIKKVGLYSKRGGFLAGLHESKPVFVDIESSGLVLSPAGGGKTVTFVIPALCHNAISMFVPDLKGTLACMTAQLRRKRYKHETLCVNPGGLYSDILGIGARYNPLQILIDDWADPALHAQLMSDAQSIAKQLCQDPAQQGENQYFRNGSRKFLVFAFVYLVTMEGDPTLSAALCLLSDKSALQKALQDAQYSVHLNGDLARLAKDLLAKFDSGDQKQIESFREGAVQSLEVFSPSGRLAECTSTCDFRFADLKKKKMTVYLLADPTRMAVYAPWLGLMSWCALTELIRFQNGQSVCFLCDEITNFKVEGLPSLLTLAREFKIRLWLIVQELEQWAHVYGRESLETLLSQTEVKIIMGARSYKTCQLISDMLGESTIKALSHNIGQSMFDTPTRSLQDAPRRLMTADEVRRTDDTILFVRNHRPIRLSKIGYHEIKPWSKWVGVNPLFGKVFKGKTRLRL</sequence>
<dbReference type="AlphaFoldDB" id="A0A1H8H6S1"/>
<reference evidence="8 9" key="1">
    <citation type="submission" date="2016-10" db="EMBL/GenBank/DDBJ databases">
        <authorList>
            <person name="de Groot N.N."/>
        </authorList>
    </citation>
    <scope>NUCLEOTIDE SEQUENCE [LARGE SCALE GENOMIC DNA]</scope>
    <source>
        <strain evidence="8 9">Nm22</strain>
    </source>
</reference>
<proteinExistence type="inferred from homology"/>
<evidence type="ECO:0000256" key="7">
    <source>
        <dbReference type="SAM" id="Phobius"/>
    </source>
</evidence>
<evidence type="ECO:0000256" key="1">
    <source>
        <dbReference type="ARBA" id="ARBA00004651"/>
    </source>
</evidence>
<dbReference type="RefSeq" id="WP_090633807.1">
    <property type="nucleotide sequence ID" value="NZ_FOCP01000022.1"/>
</dbReference>
<protein>
    <submittedName>
        <fullName evidence="8">Type IV secretion system protein VirD4</fullName>
    </submittedName>
</protein>
<dbReference type="EMBL" id="FOCP01000022">
    <property type="protein sequence ID" value="SEN51815.1"/>
    <property type="molecule type" value="Genomic_DNA"/>
</dbReference>
<dbReference type="PANTHER" id="PTHR37937:SF1">
    <property type="entry name" value="CONJUGATIVE TRANSFER: DNA TRANSPORT"/>
    <property type="match status" value="1"/>
</dbReference>
<gene>
    <name evidence="8" type="ORF">SAMN05216325_1221</name>
</gene>
<dbReference type="OrthoDB" id="9759295at2"/>
<dbReference type="PANTHER" id="PTHR37937">
    <property type="entry name" value="CONJUGATIVE TRANSFER: DNA TRANSPORT"/>
    <property type="match status" value="1"/>
</dbReference>
<organism evidence="8 9">
    <name type="scientific">Nitrosomonas marina</name>
    <dbReference type="NCBI Taxonomy" id="917"/>
    <lineage>
        <taxon>Bacteria</taxon>
        <taxon>Pseudomonadati</taxon>
        <taxon>Pseudomonadota</taxon>
        <taxon>Betaproteobacteria</taxon>
        <taxon>Nitrosomonadales</taxon>
        <taxon>Nitrosomonadaceae</taxon>
        <taxon>Nitrosomonas</taxon>
    </lineage>
</organism>
<name>A0A1H8H6S1_9PROT</name>
<evidence type="ECO:0000256" key="5">
    <source>
        <dbReference type="ARBA" id="ARBA00022989"/>
    </source>
</evidence>
<evidence type="ECO:0000256" key="4">
    <source>
        <dbReference type="ARBA" id="ARBA00022692"/>
    </source>
</evidence>
<evidence type="ECO:0000256" key="2">
    <source>
        <dbReference type="ARBA" id="ARBA00008806"/>
    </source>
</evidence>
<dbReference type="InterPro" id="IPR003688">
    <property type="entry name" value="TraG/VirD4"/>
</dbReference>
<feature type="transmembrane region" description="Helical" evidence="7">
    <location>
        <begin position="7"/>
        <end position="25"/>
    </location>
</feature>